<dbReference type="CDD" id="cd03811">
    <property type="entry name" value="GT4_GT28_WabH-like"/>
    <property type="match status" value="1"/>
</dbReference>
<dbReference type="InterPro" id="IPR028098">
    <property type="entry name" value="Glyco_trans_4-like_N"/>
</dbReference>
<dbReference type="EMBL" id="MLQR01000043">
    <property type="protein sequence ID" value="OIJ11268.1"/>
    <property type="molecule type" value="Genomic_DNA"/>
</dbReference>
<name>A0A1S2LFI2_9BACI</name>
<accession>A0A1S2LFI2</accession>
<evidence type="ECO:0000313" key="3">
    <source>
        <dbReference type="EMBL" id="OIJ11268.1"/>
    </source>
</evidence>
<reference evidence="3 4" key="1">
    <citation type="submission" date="2016-10" db="EMBL/GenBank/DDBJ databases">
        <title>Draft genome sequences of four alkaliphilic bacteria belonging to the Anaerobacillus genus.</title>
        <authorList>
            <person name="Bassil N.M."/>
            <person name="Lloyd J.R."/>
        </authorList>
    </citation>
    <scope>NUCLEOTIDE SEQUENCE [LARGE SCALE GENOMIC DNA]</scope>
    <source>
        <strain evidence="3 4">DSM 18345</strain>
    </source>
</reference>
<dbReference type="RefSeq" id="WP_071310732.1">
    <property type="nucleotide sequence ID" value="NZ_MLQR01000043.1"/>
</dbReference>
<dbReference type="PANTHER" id="PTHR12526:SF630">
    <property type="entry name" value="GLYCOSYLTRANSFERASE"/>
    <property type="match status" value="1"/>
</dbReference>
<dbReference type="Pfam" id="PF13439">
    <property type="entry name" value="Glyco_transf_4"/>
    <property type="match status" value="1"/>
</dbReference>
<organism evidence="3 4">
    <name type="scientific">Anaerobacillus alkalilacustris</name>
    <dbReference type="NCBI Taxonomy" id="393763"/>
    <lineage>
        <taxon>Bacteria</taxon>
        <taxon>Bacillati</taxon>
        <taxon>Bacillota</taxon>
        <taxon>Bacilli</taxon>
        <taxon>Bacillales</taxon>
        <taxon>Bacillaceae</taxon>
        <taxon>Anaerobacillus</taxon>
    </lineage>
</organism>
<keyword evidence="4" id="KW-1185">Reference proteome</keyword>
<dbReference type="PANTHER" id="PTHR12526">
    <property type="entry name" value="GLYCOSYLTRANSFERASE"/>
    <property type="match status" value="1"/>
</dbReference>
<evidence type="ECO:0000259" key="1">
    <source>
        <dbReference type="Pfam" id="PF00534"/>
    </source>
</evidence>
<dbReference type="SUPFAM" id="SSF53756">
    <property type="entry name" value="UDP-Glycosyltransferase/glycogen phosphorylase"/>
    <property type="match status" value="1"/>
</dbReference>
<dbReference type="Proteomes" id="UP000179524">
    <property type="component" value="Unassembled WGS sequence"/>
</dbReference>
<proteinExistence type="predicted"/>
<comment type="caution">
    <text evidence="3">The sequence shown here is derived from an EMBL/GenBank/DDBJ whole genome shotgun (WGS) entry which is preliminary data.</text>
</comment>
<dbReference type="Gene3D" id="3.40.50.2000">
    <property type="entry name" value="Glycogen Phosphorylase B"/>
    <property type="match status" value="2"/>
</dbReference>
<feature type="domain" description="Glycosyltransferase subfamily 4-like N-terminal" evidence="2">
    <location>
        <begin position="14"/>
        <end position="176"/>
    </location>
</feature>
<dbReference type="OrthoDB" id="9787617at2"/>
<evidence type="ECO:0000259" key="2">
    <source>
        <dbReference type="Pfam" id="PF13439"/>
    </source>
</evidence>
<feature type="domain" description="Glycosyl transferase family 1" evidence="1">
    <location>
        <begin position="181"/>
        <end position="338"/>
    </location>
</feature>
<gene>
    <name evidence="3" type="ORF">BKP37_16635</name>
</gene>
<dbReference type="InterPro" id="IPR001296">
    <property type="entry name" value="Glyco_trans_1"/>
</dbReference>
<dbReference type="AlphaFoldDB" id="A0A1S2LFI2"/>
<evidence type="ECO:0008006" key="5">
    <source>
        <dbReference type="Google" id="ProtNLM"/>
    </source>
</evidence>
<dbReference type="Pfam" id="PF00534">
    <property type="entry name" value="Glycos_transf_1"/>
    <property type="match status" value="1"/>
</dbReference>
<protein>
    <recommendedName>
        <fullName evidence="5">Glycosyl transferase</fullName>
    </recommendedName>
</protein>
<evidence type="ECO:0000313" key="4">
    <source>
        <dbReference type="Proteomes" id="UP000179524"/>
    </source>
</evidence>
<sequence length="363" mass="41644">MKKKIAFFIPSLKIGGAERVVVNIVKYLDRDKYQIRLIVLDYNGPFKKEVPNDIEIINLGRKRVRESILPITKEIIKFKPDYVFSTLGYLNFLLILLIKVLQIKTKIIVRESSTPSKYINQLPIIKKKLYSYLYKSLYPKADMIIAQCNSMQEDLVNNFNIDKNKVATIYNPIDIESIKFKMKQKNTFNINNVNIVAVGRLVYAKGYDILLHSISLLSEKYPNLQLHILGDGPLKEDLIQLTNDLNLNKHVNFLGFTENPYPYIRSADLYVLSSRWEGFPNTLLEALACGTNVVATNCKSGPKEIIGDNNYGYLAKSEDPISLYEVMCMALNEKKDTQKRAEDFSINKIIKDYESLFDSIIDG</sequence>
<dbReference type="GO" id="GO:0016757">
    <property type="term" value="F:glycosyltransferase activity"/>
    <property type="evidence" value="ECO:0007669"/>
    <property type="project" value="InterPro"/>
</dbReference>